<organism evidence="2 3">
    <name type="scientific">Iamia majanohamensis</name>
    <dbReference type="NCBI Taxonomy" id="467976"/>
    <lineage>
        <taxon>Bacteria</taxon>
        <taxon>Bacillati</taxon>
        <taxon>Actinomycetota</taxon>
        <taxon>Acidimicrobiia</taxon>
        <taxon>Acidimicrobiales</taxon>
        <taxon>Iamiaceae</taxon>
        <taxon>Iamia</taxon>
    </lineage>
</organism>
<name>A0AAE9Y7K2_9ACTN</name>
<evidence type="ECO:0000313" key="2">
    <source>
        <dbReference type="EMBL" id="WCO67141.1"/>
    </source>
</evidence>
<evidence type="ECO:0000313" key="3">
    <source>
        <dbReference type="Proteomes" id="UP001216390"/>
    </source>
</evidence>
<reference evidence="2" key="1">
    <citation type="submission" date="2023-01" db="EMBL/GenBank/DDBJ databases">
        <title>The diversity of Class Acidimicrobiia in South China Sea sediment environments and the proposal of Iamia marina sp. nov., a novel species of the genus Iamia.</title>
        <authorList>
            <person name="He Y."/>
            <person name="Tian X."/>
        </authorList>
    </citation>
    <scope>NUCLEOTIDE SEQUENCE</scope>
    <source>
        <strain evidence="2">DSM 19957</strain>
    </source>
</reference>
<dbReference type="Proteomes" id="UP001216390">
    <property type="component" value="Chromosome"/>
</dbReference>
<protein>
    <submittedName>
        <fullName evidence="2">Uncharacterized protein</fullName>
    </submittedName>
</protein>
<keyword evidence="3" id="KW-1185">Reference proteome</keyword>
<evidence type="ECO:0000256" key="1">
    <source>
        <dbReference type="SAM" id="MobiDB-lite"/>
    </source>
</evidence>
<dbReference type="RefSeq" id="WP_272736663.1">
    <property type="nucleotide sequence ID" value="NZ_CP116942.1"/>
</dbReference>
<proteinExistence type="predicted"/>
<dbReference type="EMBL" id="CP116942">
    <property type="protein sequence ID" value="WCO67141.1"/>
    <property type="molecule type" value="Genomic_DNA"/>
</dbReference>
<sequence length="84" mass="9290">MWFLRLALALAFALILVRIGVALLAGFTRPTPEPPPAGELRKVKLVYRCSVCGTEVRMTAAVDEDPEPPRHCMDEMDLQAPVDI</sequence>
<gene>
    <name evidence="2" type="ORF">PO878_00190</name>
</gene>
<feature type="region of interest" description="Disordered" evidence="1">
    <location>
        <begin position="64"/>
        <end position="84"/>
    </location>
</feature>
<dbReference type="AlphaFoldDB" id="A0AAE9Y7K2"/>
<dbReference type="KEGG" id="ima:PO878_00190"/>
<accession>A0AAE9Y7K2</accession>